<keyword evidence="2" id="KW-0378">Hydrolase</keyword>
<dbReference type="Gene3D" id="3.90.79.10">
    <property type="entry name" value="Nucleoside Triphosphate Pyrophosphohydrolase"/>
    <property type="match status" value="1"/>
</dbReference>
<sequence>MRKVFNYANWNESAMVAKNKLGKYYKTISACGCLFRKKNMLMLISYSDPNYPLLEDFGGQVDEMDNDPIDTIIRETIEETNWIITKEMMNEFVSKPHKTYYNHELKYYNVIVDVDDSFCPDTKVFGNLEITDNIGRTVGWYDIKNIKSQLAYRLAKNKDVMDELLQ</sequence>
<reference evidence="2" key="1">
    <citation type="journal article" date="2017" name="Elife">
        <title>The kinetoplastid-infecting Bodo saltans virus (BsV), a window into the most abundant giant viruses in the sea.</title>
        <authorList>
            <person name="Deeg C.M."/>
            <person name="Chow C.-E.T."/>
            <person name="Suttle C.A."/>
        </authorList>
    </citation>
    <scope>NUCLEOTIDE SEQUENCE</scope>
    <source>
        <strain evidence="2">NG1</strain>
    </source>
</reference>
<accession>A0A2H4UV29</accession>
<evidence type="ECO:0000313" key="2">
    <source>
        <dbReference type="EMBL" id="ATZ80782.1"/>
    </source>
</evidence>
<dbReference type="EMBL" id="MF782455">
    <property type="protein sequence ID" value="ATZ80782.1"/>
    <property type="molecule type" value="Genomic_DNA"/>
</dbReference>
<keyword evidence="3" id="KW-1185">Reference proteome</keyword>
<dbReference type="PROSITE" id="PS51462">
    <property type="entry name" value="NUDIX"/>
    <property type="match status" value="1"/>
</dbReference>
<dbReference type="GO" id="GO:0016787">
    <property type="term" value="F:hydrolase activity"/>
    <property type="evidence" value="ECO:0007669"/>
    <property type="project" value="UniProtKB-KW"/>
</dbReference>
<proteinExistence type="predicted"/>
<organism evidence="2">
    <name type="scientific">Bodo saltans virus</name>
    <dbReference type="NCBI Taxonomy" id="2024608"/>
    <lineage>
        <taxon>Viruses</taxon>
        <taxon>Varidnaviria</taxon>
        <taxon>Bamfordvirae</taxon>
        <taxon>Nucleocytoviricota</taxon>
        <taxon>Megaviricetes</taxon>
        <taxon>Imitervirales</taxon>
        <taxon>Mimiviridae</taxon>
        <taxon>Klosneuvirinae</taxon>
        <taxon>Theiavirus</taxon>
        <taxon>Theiavirus salishense</taxon>
    </lineage>
</organism>
<dbReference type="InterPro" id="IPR000086">
    <property type="entry name" value="NUDIX_hydrolase_dom"/>
</dbReference>
<dbReference type="InterPro" id="IPR015797">
    <property type="entry name" value="NUDIX_hydrolase-like_dom_sf"/>
</dbReference>
<gene>
    <name evidence="2" type="ORF">BMW23_0736</name>
</gene>
<evidence type="ECO:0000259" key="1">
    <source>
        <dbReference type="PROSITE" id="PS51462"/>
    </source>
</evidence>
<protein>
    <submittedName>
        <fullName evidence="2">Nudix hydrolase</fullName>
    </submittedName>
</protein>
<name>A0A2H4UV29_9VIRU</name>
<dbReference type="CDD" id="cd02883">
    <property type="entry name" value="NUDIX_Hydrolase"/>
    <property type="match status" value="1"/>
</dbReference>
<dbReference type="SUPFAM" id="SSF55811">
    <property type="entry name" value="Nudix"/>
    <property type="match status" value="1"/>
</dbReference>
<feature type="domain" description="Nudix hydrolase" evidence="1">
    <location>
        <begin position="25"/>
        <end position="166"/>
    </location>
</feature>
<dbReference type="Proteomes" id="UP000240325">
    <property type="component" value="Segment"/>
</dbReference>
<evidence type="ECO:0000313" key="3">
    <source>
        <dbReference type="Proteomes" id="UP000240325"/>
    </source>
</evidence>